<feature type="transmembrane region" description="Helical" evidence="1">
    <location>
        <begin position="29"/>
        <end position="52"/>
    </location>
</feature>
<organism evidence="2 3">
    <name type="scientific">Erythranthe guttata</name>
    <name type="common">Yellow monkey flower</name>
    <name type="synonym">Mimulus guttatus</name>
    <dbReference type="NCBI Taxonomy" id="4155"/>
    <lineage>
        <taxon>Eukaryota</taxon>
        <taxon>Viridiplantae</taxon>
        <taxon>Streptophyta</taxon>
        <taxon>Embryophyta</taxon>
        <taxon>Tracheophyta</taxon>
        <taxon>Spermatophyta</taxon>
        <taxon>Magnoliopsida</taxon>
        <taxon>eudicotyledons</taxon>
        <taxon>Gunneridae</taxon>
        <taxon>Pentapetalae</taxon>
        <taxon>asterids</taxon>
        <taxon>lamiids</taxon>
        <taxon>Lamiales</taxon>
        <taxon>Phrymaceae</taxon>
        <taxon>Erythranthe</taxon>
    </lineage>
</organism>
<proteinExistence type="predicted"/>
<keyword evidence="1" id="KW-0472">Membrane</keyword>
<dbReference type="AlphaFoldDB" id="A0A022R5K6"/>
<dbReference type="EMBL" id="KI630593">
    <property type="protein sequence ID" value="EYU35852.1"/>
    <property type="molecule type" value="Genomic_DNA"/>
</dbReference>
<evidence type="ECO:0000313" key="2">
    <source>
        <dbReference type="EMBL" id="EYU35852.1"/>
    </source>
</evidence>
<dbReference type="STRING" id="4155.A0A022R5K6"/>
<reference evidence="2 3" key="1">
    <citation type="journal article" date="2013" name="Proc. Natl. Acad. Sci. U.S.A.">
        <title>Fine-scale variation in meiotic recombination in Mimulus inferred from population shotgun sequencing.</title>
        <authorList>
            <person name="Hellsten U."/>
            <person name="Wright K.M."/>
            <person name="Jenkins J."/>
            <person name="Shu S."/>
            <person name="Yuan Y."/>
            <person name="Wessler S.R."/>
            <person name="Schmutz J."/>
            <person name="Willis J.H."/>
            <person name="Rokhsar D.S."/>
        </authorList>
    </citation>
    <scope>NUCLEOTIDE SEQUENCE [LARGE SCALE GENOMIC DNA]</scope>
    <source>
        <strain evidence="3">cv. DUN x IM62</strain>
    </source>
</reference>
<keyword evidence="1" id="KW-1133">Transmembrane helix</keyword>
<evidence type="ECO:0000256" key="1">
    <source>
        <dbReference type="SAM" id="Phobius"/>
    </source>
</evidence>
<protein>
    <recommendedName>
        <fullName evidence="4">Pectinesterase inhibitor domain-containing protein</fullName>
    </recommendedName>
</protein>
<accession>A0A022R5K6</accession>
<keyword evidence="1" id="KW-0812">Transmembrane</keyword>
<evidence type="ECO:0008006" key="4">
    <source>
        <dbReference type="Google" id="ProtNLM"/>
    </source>
</evidence>
<sequence length="249" mass="28267">MKSANNNTTNLLEKQDHEILSKILQRKNITTFFITFFISITLIISSLIFYLVHDISSKYSPINPVLQTPNPDNKPDPNQAFILSLQTSAQQLENITSFISINGADDMVPSAAFKNCSNSLRHGSGRIRNALTTIRVNPLLETPSYSEQRFEMAGSIYAAEEDLETCVGDLGKVEMESTAVIELRMKVLDALVHLRSRGDFLVYSDEYKVTHSLWSDIADEISNYLFVVLVCCLQLMFIFFLFWTICRFN</sequence>
<dbReference type="PhylomeDB" id="A0A022R5K6"/>
<keyword evidence="3" id="KW-1185">Reference proteome</keyword>
<evidence type="ECO:0000313" key="3">
    <source>
        <dbReference type="Proteomes" id="UP000030748"/>
    </source>
</evidence>
<dbReference type="Proteomes" id="UP000030748">
    <property type="component" value="Unassembled WGS sequence"/>
</dbReference>
<name>A0A022R5K6_ERYGU</name>
<gene>
    <name evidence="2" type="ORF">MIMGU_mgv1a012470mg</name>
</gene>
<feature type="transmembrane region" description="Helical" evidence="1">
    <location>
        <begin position="224"/>
        <end position="246"/>
    </location>
</feature>